<dbReference type="EMBL" id="JASKHM010000021">
    <property type="protein sequence ID" value="MEQ4486438.1"/>
    <property type="molecule type" value="Genomic_DNA"/>
</dbReference>
<dbReference type="SUPFAM" id="SSF49265">
    <property type="entry name" value="Fibronectin type III"/>
    <property type="match status" value="1"/>
</dbReference>
<gene>
    <name evidence="3" type="ORF">QJS35_29105</name>
</gene>
<dbReference type="PROSITE" id="PS50853">
    <property type="entry name" value="FN3"/>
    <property type="match status" value="1"/>
</dbReference>
<dbReference type="Pfam" id="PF00041">
    <property type="entry name" value="fn3"/>
    <property type="match status" value="1"/>
</dbReference>
<dbReference type="SMART" id="SM00060">
    <property type="entry name" value="FN3"/>
    <property type="match status" value="1"/>
</dbReference>
<dbReference type="InterPro" id="IPR003961">
    <property type="entry name" value="FN3_dom"/>
</dbReference>
<accession>A0ABV1L2F4</accession>
<sequence>MKTFRLRMSYLLIASLLVMLFVPQIAHAEEATEPTPIISGVSPADGAMITESFTLISFGLGIPLADTGSIIIMVDNQIIDPNQVNYMHGLMFTYRDGLQNGTHSLIIRVLDRDMNLLKEYSGNFNVRLSIWKGGNLEAANIESTSLHLSWTPADESLGYRIYGNSILLGAVNGNITSFDATDLYPKTTYNFKVEAERSDGSWTTDGPALTVTTFPQDRINPIIESVSPADGDELTTAWPKITAKAYDEDSGINLSMSMVGVDDKIVPFSYDEASKTLTAIAPRLPSGTHSLLIFVTDNDGNKTQYTSSFTVKYETGEPFLERSSKLRAALDAGDPADAEDVRRLSSEFAELDEINDQSLIDPIWNKIKLMLPESVDKAQLKRQLFHIIVTIGSLPYDQQESGLKAILSDPEFLRTLKTIASAGGETNLTMEDILSFIFGDGNNLRGIEGHVLYYVSQLSPIELFGLLGDNQKMMDVLMKAITNQLSQTTYYKISSILRNLNVTAHDIQSTLLNFQQKLNHDGPAVHAMTFAYIRLMAQESVKVSSDGYEHSYSLKVASIDIPPQALIWKKVSGSSQFSITPDGVVSIPEEAYTATAVIQAALVNPYSGVNKVIFQKEVTITADRDPTVIFQSIMKTFESKLGEVQSKLNVATTLEEQTLLFLDLVNTGKVAIEQIKPLSLSEAVITDAIETITNGLVEAVSSLLVF</sequence>
<proteinExistence type="predicted"/>
<name>A0ABV1L2F4_9BACL</name>
<evidence type="ECO:0000313" key="3">
    <source>
        <dbReference type="EMBL" id="MEQ4486438.1"/>
    </source>
</evidence>
<protein>
    <submittedName>
        <fullName evidence="3">Fibronectin type III domain-containing protein</fullName>
    </submittedName>
</protein>
<feature type="chain" id="PRO_5045610649" evidence="1">
    <location>
        <begin position="29"/>
        <end position="706"/>
    </location>
</feature>
<feature type="signal peptide" evidence="1">
    <location>
        <begin position="1"/>
        <end position="28"/>
    </location>
</feature>
<comment type="caution">
    <text evidence="3">The sequence shown here is derived from an EMBL/GenBank/DDBJ whole genome shotgun (WGS) entry which is preliminary data.</text>
</comment>
<dbReference type="InterPro" id="IPR013783">
    <property type="entry name" value="Ig-like_fold"/>
</dbReference>
<organism evidence="3 4">
    <name type="scientific">Cohnella silvisoli</name>
    <dbReference type="NCBI Taxonomy" id="2873699"/>
    <lineage>
        <taxon>Bacteria</taxon>
        <taxon>Bacillati</taxon>
        <taxon>Bacillota</taxon>
        <taxon>Bacilli</taxon>
        <taxon>Bacillales</taxon>
        <taxon>Paenibacillaceae</taxon>
        <taxon>Cohnella</taxon>
    </lineage>
</organism>
<dbReference type="CDD" id="cd00063">
    <property type="entry name" value="FN3"/>
    <property type="match status" value="1"/>
</dbReference>
<evidence type="ECO:0000259" key="2">
    <source>
        <dbReference type="PROSITE" id="PS50853"/>
    </source>
</evidence>
<keyword evidence="4" id="KW-1185">Reference proteome</keyword>
<reference evidence="3 4" key="1">
    <citation type="journal article" date="2023" name="Genome Announc.">
        <title>Pan-Genome Analyses of the Genus Cohnella and Proposal of the Novel Species Cohnella silvisoli sp. nov., Isolated from Forest Soil.</title>
        <authorList>
            <person name="Wang C."/>
            <person name="Mao L."/>
            <person name="Bao G."/>
            <person name="Zhu H."/>
        </authorList>
    </citation>
    <scope>NUCLEOTIDE SEQUENCE [LARGE SCALE GENOMIC DNA]</scope>
    <source>
        <strain evidence="3 4">NL03-T5-1</strain>
    </source>
</reference>
<dbReference type="Gene3D" id="2.60.40.10">
    <property type="entry name" value="Immunoglobulins"/>
    <property type="match status" value="1"/>
</dbReference>
<evidence type="ECO:0000313" key="4">
    <source>
        <dbReference type="Proteomes" id="UP001493487"/>
    </source>
</evidence>
<dbReference type="Proteomes" id="UP001493487">
    <property type="component" value="Unassembled WGS sequence"/>
</dbReference>
<feature type="domain" description="Fibronectin type-III" evidence="2">
    <location>
        <begin position="132"/>
        <end position="216"/>
    </location>
</feature>
<keyword evidence="1" id="KW-0732">Signal</keyword>
<dbReference type="InterPro" id="IPR036116">
    <property type="entry name" value="FN3_sf"/>
</dbReference>
<dbReference type="RefSeq" id="WP_232189526.1">
    <property type="nucleotide sequence ID" value="NZ_JAIOAP010000020.1"/>
</dbReference>
<evidence type="ECO:0000256" key="1">
    <source>
        <dbReference type="SAM" id="SignalP"/>
    </source>
</evidence>